<comment type="caution">
    <text evidence="1">The sequence shown here is derived from an EMBL/GenBank/DDBJ whole genome shotgun (WGS) entry which is preliminary data.</text>
</comment>
<dbReference type="AlphaFoldDB" id="A0A3E4GP38"/>
<dbReference type="EMBL" id="QSOV01000011">
    <property type="protein sequence ID" value="RGJ22407.1"/>
    <property type="molecule type" value="Genomic_DNA"/>
</dbReference>
<reference evidence="1 2" key="1">
    <citation type="submission" date="2018-08" db="EMBL/GenBank/DDBJ databases">
        <title>A genome reference for cultivated species of the human gut microbiota.</title>
        <authorList>
            <person name="Zou Y."/>
            <person name="Xue W."/>
            <person name="Luo G."/>
        </authorList>
    </citation>
    <scope>NUCLEOTIDE SEQUENCE [LARGE SCALE GENOMIC DNA]</scope>
    <source>
        <strain evidence="1 2">TM07-19</strain>
    </source>
</reference>
<name>A0A3E4GP38_9FIRM</name>
<proteinExistence type="predicted"/>
<sequence length="99" mass="11452">MHFVKCKMLTILGKFSKIQERFKIKTSEYNHGKRRAAGKIGENINCFLLNEKYMLFGGKIKMNQYDEALKKETAFLGQPRGGWGLSVLYSFVHLFQATQ</sequence>
<gene>
    <name evidence="1" type="ORF">DXD67_10615</name>
</gene>
<protein>
    <submittedName>
        <fullName evidence="1">Uncharacterized protein</fullName>
    </submittedName>
</protein>
<evidence type="ECO:0000313" key="1">
    <source>
        <dbReference type="EMBL" id="RGJ22407.1"/>
    </source>
</evidence>
<organism evidence="1 2">
    <name type="scientific">Coprococcus comes</name>
    <dbReference type="NCBI Taxonomy" id="410072"/>
    <lineage>
        <taxon>Bacteria</taxon>
        <taxon>Bacillati</taxon>
        <taxon>Bacillota</taxon>
        <taxon>Clostridia</taxon>
        <taxon>Lachnospirales</taxon>
        <taxon>Lachnospiraceae</taxon>
        <taxon>Coprococcus</taxon>
    </lineage>
</organism>
<dbReference type="Proteomes" id="UP000260655">
    <property type="component" value="Unassembled WGS sequence"/>
</dbReference>
<accession>A0A3E4GP38</accession>
<evidence type="ECO:0000313" key="2">
    <source>
        <dbReference type="Proteomes" id="UP000260655"/>
    </source>
</evidence>